<dbReference type="OrthoDB" id="10102312at2759"/>
<dbReference type="EMBL" id="REGN01002187">
    <property type="protein sequence ID" value="RNA29608.1"/>
    <property type="molecule type" value="Genomic_DNA"/>
</dbReference>
<reference evidence="3 4" key="1">
    <citation type="journal article" date="2018" name="Sci. Rep.">
        <title>Genomic signatures of local adaptation to the degree of environmental predictability in rotifers.</title>
        <authorList>
            <person name="Franch-Gras L."/>
            <person name="Hahn C."/>
            <person name="Garcia-Roger E.M."/>
            <person name="Carmona M.J."/>
            <person name="Serra M."/>
            <person name="Gomez A."/>
        </authorList>
    </citation>
    <scope>NUCLEOTIDE SEQUENCE [LARGE SCALE GENOMIC DNA]</scope>
    <source>
        <strain evidence="3">HYR1</strain>
    </source>
</reference>
<keyword evidence="1" id="KW-0863">Zinc-finger</keyword>
<gene>
    <name evidence="3" type="ORF">BpHYR1_040223</name>
</gene>
<evidence type="ECO:0000313" key="3">
    <source>
        <dbReference type="EMBL" id="RNA29608.1"/>
    </source>
</evidence>
<protein>
    <recommendedName>
        <fullName evidence="2">SWIM-type domain-containing protein</fullName>
    </recommendedName>
</protein>
<dbReference type="Proteomes" id="UP000276133">
    <property type="component" value="Unassembled WGS sequence"/>
</dbReference>
<name>A0A3M7S1S9_BRAPC</name>
<evidence type="ECO:0000313" key="4">
    <source>
        <dbReference type="Proteomes" id="UP000276133"/>
    </source>
</evidence>
<evidence type="ECO:0000256" key="1">
    <source>
        <dbReference type="PROSITE-ProRule" id="PRU00325"/>
    </source>
</evidence>
<proteinExistence type="predicted"/>
<dbReference type="AlphaFoldDB" id="A0A3M7S1S9"/>
<dbReference type="PROSITE" id="PS50966">
    <property type="entry name" value="ZF_SWIM"/>
    <property type="match status" value="1"/>
</dbReference>
<evidence type="ECO:0000259" key="2">
    <source>
        <dbReference type="PROSITE" id="PS50966"/>
    </source>
</evidence>
<keyword evidence="4" id="KW-1185">Reference proteome</keyword>
<organism evidence="3 4">
    <name type="scientific">Brachionus plicatilis</name>
    <name type="common">Marine rotifer</name>
    <name type="synonym">Brachionus muelleri</name>
    <dbReference type="NCBI Taxonomy" id="10195"/>
    <lineage>
        <taxon>Eukaryota</taxon>
        <taxon>Metazoa</taxon>
        <taxon>Spiralia</taxon>
        <taxon>Gnathifera</taxon>
        <taxon>Rotifera</taxon>
        <taxon>Eurotatoria</taxon>
        <taxon>Monogononta</taxon>
        <taxon>Pseudotrocha</taxon>
        <taxon>Ploima</taxon>
        <taxon>Brachionidae</taxon>
        <taxon>Brachionus</taxon>
    </lineage>
</organism>
<comment type="caution">
    <text evidence="3">The sequence shown here is derived from an EMBL/GenBank/DDBJ whole genome shotgun (WGS) entry which is preliminary data.</text>
</comment>
<dbReference type="Pfam" id="PF04434">
    <property type="entry name" value="SWIM"/>
    <property type="match status" value="1"/>
</dbReference>
<feature type="domain" description="SWIM-type" evidence="2">
    <location>
        <begin position="94"/>
        <end position="130"/>
    </location>
</feature>
<keyword evidence="1" id="KW-0862">Zinc</keyword>
<accession>A0A3M7S1S9</accession>
<keyword evidence="1" id="KW-0479">Metal-binding</keyword>
<dbReference type="InterPro" id="IPR007527">
    <property type="entry name" value="Znf_SWIM"/>
</dbReference>
<sequence length="156" mass="18538">MLQKWSLDRDAEFTTTKKFELKPIISTREWTFGYNWVKLRKRIVKYLHEGTQFYMCTTSESTSDITKAKCKEFWIKEGGWHDLDELLEWSMKFIAVKIDSENWESSTCSCHYWQKNFKCKHTIGTSHFLNLNKFPGLDLAIEGNAKRGRKKKPDQL</sequence>
<dbReference type="GO" id="GO:0008270">
    <property type="term" value="F:zinc ion binding"/>
    <property type="evidence" value="ECO:0007669"/>
    <property type="project" value="UniProtKB-KW"/>
</dbReference>